<proteinExistence type="predicted"/>
<feature type="region of interest" description="Disordered" evidence="2">
    <location>
        <begin position="24"/>
        <end position="48"/>
    </location>
</feature>
<accession>A0A3E0GWP3</accession>
<protein>
    <submittedName>
        <fullName evidence="5">Trypsin</fullName>
    </submittedName>
</protein>
<feature type="domain" description="Peptidase S1" evidence="4">
    <location>
        <begin position="43"/>
        <end position="291"/>
    </location>
</feature>
<evidence type="ECO:0000313" key="5">
    <source>
        <dbReference type="EMBL" id="REH31141.1"/>
    </source>
</evidence>
<dbReference type="InterPro" id="IPR009003">
    <property type="entry name" value="Peptidase_S1_PA"/>
</dbReference>
<dbReference type="Pfam" id="PF00089">
    <property type="entry name" value="Trypsin"/>
    <property type="match status" value="1"/>
</dbReference>
<dbReference type="EMBL" id="QUNO01000022">
    <property type="protein sequence ID" value="REH31141.1"/>
    <property type="molecule type" value="Genomic_DNA"/>
</dbReference>
<dbReference type="PROSITE" id="PS00134">
    <property type="entry name" value="TRYPSIN_HIS"/>
    <property type="match status" value="1"/>
</dbReference>
<keyword evidence="1" id="KW-1015">Disulfide bond</keyword>
<evidence type="ECO:0000313" key="6">
    <source>
        <dbReference type="Proteomes" id="UP000256269"/>
    </source>
</evidence>
<sequence length="339" mass="35920">MRRIIAAVVLAATALVGLGGAPANATPTPADRPAATTQATPNIVGGRPVANPESYPWLGNFQLLYQSNPNFLDCTAFEDSPYNVITAAHCVTYDDGTPADPARFGMHVRIGSNDYTRGGVDTKVTKITVFPSAPNGGFGWLTPDAFYEIGDLAVLQTADQLPYEPLANGVHNLPVGASVRQIGWGRTDPSNRGDVPHIAHYVDTTIDPAGPCNTNSAFPMGVDEVCVHNADGFRGDCGGDSGGPLIHEVEGEWQGYGVVSRSPELLPGCGGEDDIYASTVYYLGWIKAVERGENPVSAERYLPRPVAHHGPGPQTLTPAVAQQRTAAIEQWKKNYALAG</sequence>
<keyword evidence="6" id="KW-1185">Reference proteome</keyword>
<dbReference type="AlphaFoldDB" id="A0A3E0GWP3"/>
<evidence type="ECO:0000256" key="1">
    <source>
        <dbReference type="ARBA" id="ARBA00023157"/>
    </source>
</evidence>
<dbReference type="PANTHER" id="PTHR24276:SF98">
    <property type="entry name" value="FI18310P1-RELATED"/>
    <property type="match status" value="1"/>
</dbReference>
<evidence type="ECO:0000256" key="3">
    <source>
        <dbReference type="SAM" id="SignalP"/>
    </source>
</evidence>
<name>A0A3E0GWP3_9PSEU</name>
<dbReference type="InterPro" id="IPR043504">
    <property type="entry name" value="Peptidase_S1_PA_chymotrypsin"/>
</dbReference>
<feature type="compositionally biased region" description="Low complexity" evidence="2">
    <location>
        <begin position="24"/>
        <end position="41"/>
    </location>
</feature>
<dbReference type="PANTHER" id="PTHR24276">
    <property type="entry name" value="POLYSERASE-RELATED"/>
    <property type="match status" value="1"/>
</dbReference>
<dbReference type="InterPro" id="IPR050430">
    <property type="entry name" value="Peptidase_S1"/>
</dbReference>
<dbReference type="SUPFAM" id="SSF50494">
    <property type="entry name" value="Trypsin-like serine proteases"/>
    <property type="match status" value="1"/>
</dbReference>
<dbReference type="PROSITE" id="PS50240">
    <property type="entry name" value="TRYPSIN_DOM"/>
    <property type="match status" value="1"/>
</dbReference>
<dbReference type="GO" id="GO:0006508">
    <property type="term" value="P:proteolysis"/>
    <property type="evidence" value="ECO:0007669"/>
    <property type="project" value="InterPro"/>
</dbReference>
<evidence type="ECO:0000259" key="4">
    <source>
        <dbReference type="PROSITE" id="PS50240"/>
    </source>
</evidence>
<dbReference type="SMART" id="SM00020">
    <property type="entry name" value="Tryp_SPc"/>
    <property type="match status" value="1"/>
</dbReference>
<dbReference type="GO" id="GO:0004252">
    <property type="term" value="F:serine-type endopeptidase activity"/>
    <property type="evidence" value="ECO:0007669"/>
    <property type="project" value="InterPro"/>
</dbReference>
<reference evidence="5 6" key="1">
    <citation type="submission" date="2018-08" db="EMBL/GenBank/DDBJ databases">
        <title>Genomic Encyclopedia of Archaeal and Bacterial Type Strains, Phase II (KMG-II): from individual species to whole genera.</title>
        <authorList>
            <person name="Goeker M."/>
        </authorList>
    </citation>
    <scope>NUCLEOTIDE SEQUENCE [LARGE SCALE GENOMIC DNA]</scope>
    <source>
        <strain evidence="5 6">DSM 45791</strain>
    </source>
</reference>
<dbReference type="Gene3D" id="2.40.10.10">
    <property type="entry name" value="Trypsin-like serine proteases"/>
    <property type="match status" value="1"/>
</dbReference>
<organism evidence="5 6">
    <name type="scientific">Kutzneria buriramensis</name>
    <dbReference type="NCBI Taxonomy" id="1045776"/>
    <lineage>
        <taxon>Bacteria</taxon>
        <taxon>Bacillati</taxon>
        <taxon>Actinomycetota</taxon>
        <taxon>Actinomycetes</taxon>
        <taxon>Pseudonocardiales</taxon>
        <taxon>Pseudonocardiaceae</taxon>
        <taxon>Kutzneria</taxon>
    </lineage>
</organism>
<gene>
    <name evidence="5" type="ORF">BCF44_122164</name>
</gene>
<dbReference type="InterPro" id="IPR001254">
    <property type="entry name" value="Trypsin_dom"/>
</dbReference>
<dbReference type="InterPro" id="IPR018114">
    <property type="entry name" value="TRYPSIN_HIS"/>
</dbReference>
<feature type="signal peptide" evidence="3">
    <location>
        <begin position="1"/>
        <end position="25"/>
    </location>
</feature>
<feature type="chain" id="PRO_5017710719" evidence="3">
    <location>
        <begin position="26"/>
        <end position="339"/>
    </location>
</feature>
<comment type="caution">
    <text evidence="5">The sequence shown here is derived from an EMBL/GenBank/DDBJ whole genome shotgun (WGS) entry which is preliminary data.</text>
</comment>
<keyword evidence="3" id="KW-0732">Signal</keyword>
<evidence type="ECO:0000256" key="2">
    <source>
        <dbReference type="SAM" id="MobiDB-lite"/>
    </source>
</evidence>
<dbReference type="Proteomes" id="UP000256269">
    <property type="component" value="Unassembled WGS sequence"/>
</dbReference>